<sequence>MSSSAGAPASRGESTLYFPVDSSDDWVSLESKDLPEDGDKILDLLRMELVPLKLWHALAIEYFRQKNDTENMMKVLEAATDKELESIQMYASQLHQMQFLMYDAMGASYTQKAVYDGDEDAVKKSAEMYQRGENLNPFDPRTWLSRAWTEFC</sequence>
<evidence type="ECO:0000256" key="2">
    <source>
        <dbReference type="ARBA" id="ARBA00022803"/>
    </source>
</evidence>
<keyword evidence="2" id="KW-0802">TPR repeat</keyword>
<dbReference type="PANTHER" id="PTHR14027">
    <property type="entry name" value="RNA POLYMERASE-ASSOCIATED PROTEIN CTR9"/>
    <property type="match status" value="1"/>
</dbReference>
<dbReference type="GO" id="GO:0000993">
    <property type="term" value="F:RNA polymerase II complex binding"/>
    <property type="evidence" value="ECO:0007669"/>
    <property type="project" value="TreeGrafter"/>
</dbReference>
<comment type="caution">
    <text evidence="3">The sequence shown here is derived from an EMBL/GenBank/DDBJ whole genome shotgun (WGS) entry which is preliminary data.</text>
</comment>
<feature type="non-terminal residue" evidence="3">
    <location>
        <position position="1"/>
    </location>
</feature>
<dbReference type="GO" id="GO:0016593">
    <property type="term" value="C:Cdc73/Paf1 complex"/>
    <property type="evidence" value="ECO:0007669"/>
    <property type="project" value="TreeGrafter"/>
</dbReference>
<organism evidence="3 4">
    <name type="scientific">Perkinsus olseni</name>
    <name type="common">Perkinsus atlanticus</name>
    <dbReference type="NCBI Taxonomy" id="32597"/>
    <lineage>
        <taxon>Eukaryota</taxon>
        <taxon>Sar</taxon>
        <taxon>Alveolata</taxon>
        <taxon>Perkinsozoa</taxon>
        <taxon>Perkinsea</taxon>
        <taxon>Perkinsida</taxon>
        <taxon>Perkinsidae</taxon>
        <taxon>Perkinsus</taxon>
    </lineage>
</organism>
<reference evidence="3 4" key="1">
    <citation type="submission" date="2020-04" db="EMBL/GenBank/DDBJ databases">
        <title>Perkinsus olseni comparative genomics.</title>
        <authorList>
            <person name="Bogema D.R."/>
        </authorList>
    </citation>
    <scope>NUCLEOTIDE SEQUENCE [LARGE SCALE GENOMIC DNA]</scope>
    <source>
        <strain evidence="3">ATCC PRA-205</strain>
    </source>
</reference>
<gene>
    <name evidence="3" type="ORF">FOZ62_031246</name>
</gene>
<accession>A0A7J6SK54</accession>
<keyword evidence="1" id="KW-0677">Repeat</keyword>
<dbReference type="Proteomes" id="UP000574390">
    <property type="component" value="Unassembled WGS sequence"/>
</dbReference>
<dbReference type="InterPro" id="IPR031101">
    <property type="entry name" value="Ctr9"/>
</dbReference>
<proteinExistence type="predicted"/>
<dbReference type="EMBL" id="JABANM010014131">
    <property type="protein sequence ID" value="KAF4733143.1"/>
    <property type="molecule type" value="Genomic_DNA"/>
</dbReference>
<name>A0A7J6SK54_PEROL</name>
<dbReference type="GO" id="GO:0006355">
    <property type="term" value="P:regulation of DNA-templated transcription"/>
    <property type="evidence" value="ECO:0007669"/>
    <property type="project" value="InterPro"/>
</dbReference>
<evidence type="ECO:0000313" key="3">
    <source>
        <dbReference type="EMBL" id="KAF4733143.1"/>
    </source>
</evidence>
<dbReference type="GO" id="GO:0006368">
    <property type="term" value="P:transcription elongation by RNA polymerase II"/>
    <property type="evidence" value="ECO:0007669"/>
    <property type="project" value="TreeGrafter"/>
</dbReference>
<evidence type="ECO:0000313" key="4">
    <source>
        <dbReference type="Proteomes" id="UP000574390"/>
    </source>
</evidence>
<protein>
    <submittedName>
        <fullName evidence="3">Uncharacterized protein</fullName>
    </submittedName>
</protein>
<dbReference type="AlphaFoldDB" id="A0A7J6SK54"/>
<dbReference type="PANTHER" id="PTHR14027:SF2">
    <property type="entry name" value="RNA POLYMERASE-ASSOCIATED PROTEIN CTR9 HOMOLOG"/>
    <property type="match status" value="1"/>
</dbReference>
<evidence type="ECO:0000256" key="1">
    <source>
        <dbReference type="ARBA" id="ARBA00022737"/>
    </source>
</evidence>